<accession>A0ABW1G3B5</accession>
<evidence type="ECO:0000313" key="3">
    <source>
        <dbReference type="Proteomes" id="UP001596174"/>
    </source>
</evidence>
<protein>
    <submittedName>
        <fullName evidence="2">Uncharacterized protein</fullName>
    </submittedName>
</protein>
<dbReference type="Proteomes" id="UP001596174">
    <property type="component" value="Unassembled WGS sequence"/>
</dbReference>
<keyword evidence="1" id="KW-1133">Transmembrane helix</keyword>
<sequence length="230" mass="23853">MAKKNASSSAAAARRARIAAERAADRRRERRNRLLVRAGLGAAALAVVGGGIAIAADRGSSSGSGSAAGTGAARWAVPADASVAVTSAGLPMLSTEGTVLHLHTHLDVYVDGKQVQVPAEIGIDQATQQISPLHSHDTSGVIHIESPEKKDFTLGQFLKEWQVPLSTSQLGDLKTDATHTLIAYVNGRPASGDPASIVLRAHDEIALVYGTASENAAVQVPSGYHWTDGL</sequence>
<dbReference type="RefSeq" id="WP_380584253.1">
    <property type="nucleotide sequence ID" value="NZ_JBHSQJ010000070.1"/>
</dbReference>
<keyword evidence="3" id="KW-1185">Reference proteome</keyword>
<feature type="transmembrane region" description="Helical" evidence="1">
    <location>
        <begin position="34"/>
        <end position="56"/>
    </location>
</feature>
<proteinExistence type="predicted"/>
<keyword evidence="1" id="KW-0812">Transmembrane</keyword>
<dbReference type="EMBL" id="JBHSQJ010000070">
    <property type="protein sequence ID" value="MFC5908923.1"/>
    <property type="molecule type" value="Genomic_DNA"/>
</dbReference>
<comment type="caution">
    <text evidence="2">The sequence shown here is derived from an EMBL/GenBank/DDBJ whole genome shotgun (WGS) entry which is preliminary data.</text>
</comment>
<name>A0ABW1G3B5_9ACTN</name>
<organism evidence="2 3">
    <name type="scientific">Streptacidiphilus monticola</name>
    <dbReference type="NCBI Taxonomy" id="2161674"/>
    <lineage>
        <taxon>Bacteria</taxon>
        <taxon>Bacillati</taxon>
        <taxon>Actinomycetota</taxon>
        <taxon>Actinomycetes</taxon>
        <taxon>Kitasatosporales</taxon>
        <taxon>Streptomycetaceae</taxon>
        <taxon>Streptacidiphilus</taxon>
    </lineage>
</organism>
<evidence type="ECO:0000313" key="2">
    <source>
        <dbReference type="EMBL" id="MFC5908923.1"/>
    </source>
</evidence>
<evidence type="ECO:0000256" key="1">
    <source>
        <dbReference type="SAM" id="Phobius"/>
    </source>
</evidence>
<gene>
    <name evidence="2" type="ORF">ACFP3V_17070</name>
</gene>
<keyword evidence="1" id="KW-0472">Membrane</keyword>
<reference evidence="3" key="1">
    <citation type="journal article" date="2019" name="Int. J. Syst. Evol. Microbiol.">
        <title>The Global Catalogue of Microorganisms (GCM) 10K type strain sequencing project: providing services to taxonomists for standard genome sequencing and annotation.</title>
        <authorList>
            <consortium name="The Broad Institute Genomics Platform"/>
            <consortium name="The Broad Institute Genome Sequencing Center for Infectious Disease"/>
            <person name="Wu L."/>
            <person name="Ma J."/>
        </authorList>
    </citation>
    <scope>NUCLEOTIDE SEQUENCE [LARGE SCALE GENOMIC DNA]</scope>
    <source>
        <strain evidence="3">JCM 4816</strain>
    </source>
</reference>